<evidence type="ECO:0000313" key="1">
    <source>
        <dbReference type="EMBL" id="CAI4000005.1"/>
    </source>
</evidence>
<proteinExistence type="predicted"/>
<evidence type="ECO:0000313" key="2">
    <source>
        <dbReference type="EMBL" id="CAL1153380.1"/>
    </source>
</evidence>
<dbReference type="EMBL" id="CAMXCT030002714">
    <property type="protein sequence ID" value="CAL4787317.1"/>
    <property type="molecule type" value="Genomic_DNA"/>
</dbReference>
<protein>
    <submittedName>
        <fullName evidence="1">Uncharacterized protein</fullName>
    </submittedName>
</protein>
<sequence>MDAHTKKIVSEQDCLTQGEFFKSFCEDNNFISGRRKVLRCRAGLREEDTKLVFHPVHCDQLSELMHIVPKFRFIILESLRTCITEREVESDHNFDIVIAYLASFAHDLPRRKELEVSLTWASSHYRLNPWRRIEQHEARHRSLPGQSILNSGTQD</sequence>
<gene>
    <name evidence="1" type="ORF">C1SCF055_LOCUS26161</name>
</gene>
<evidence type="ECO:0000313" key="3">
    <source>
        <dbReference type="Proteomes" id="UP001152797"/>
    </source>
</evidence>
<accession>A0A9P1CYJ5</accession>
<name>A0A9P1CYJ5_9DINO</name>
<dbReference type="EMBL" id="CAMXCT020002714">
    <property type="protein sequence ID" value="CAL1153380.1"/>
    <property type="molecule type" value="Genomic_DNA"/>
</dbReference>
<dbReference type="EMBL" id="CAMXCT010002714">
    <property type="protein sequence ID" value="CAI4000005.1"/>
    <property type="molecule type" value="Genomic_DNA"/>
</dbReference>
<organism evidence="1">
    <name type="scientific">Cladocopium goreaui</name>
    <dbReference type="NCBI Taxonomy" id="2562237"/>
    <lineage>
        <taxon>Eukaryota</taxon>
        <taxon>Sar</taxon>
        <taxon>Alveolata</taxon>
        <taxon>Dinophyceae</taxon>
        <taxon>Suessiales</taxon>
        <taxon>Symbiodiniaceae</taxon>
        <taxon>Cladocopium</taxon>
    </lineage>
</organism>
<reference evidence="2" key="2">
    <citation type="submission" date="2024-04" db="EMBL/GenBank/DDBJ databases">
        <authorList>
            <person name="Chen Y."/>
            <person name="Shah S."/>
            <person name="Dougan E. K."/>
            <person name="Thang M."/>
            <person name="Chan C."/>
        </authorList>
    </citation>
    <scope>NUCLEOTIDE SEQUENCE [LARGE SCALE GENOMIC DNA]</scope>
</reference>
<dbReference type="AlphaFoldDB" id="A0A9P1CYJ5"/>
<dbReference type="OrthoDB" id="447259at2759"/>
<comment type="caution">
    <text evidence="1">The sequence shown here is derived from an EMBL/GenBank/DDBJ whole genome shotgun (WGS) entry which is preliminary data.</text>
</comment>
<dbReference type="Proteomes" id="UP001152797">
    <property type="component" value="Unassembled WGS sequence"/>
</dbReference>
<reference evidence="1" key="1">
    <citation type="submission" date="2022-10" db="EMBL/GenBank/DDBJ databases">
        <authorList>
            <person name="Chen Y."/>
            <person name="Dougan E. K."/>
            <person name="Chan C."/>
            <person name="Rhodes N."/>
            <person name="Thang M."/>
        </authorList>
    </citation>
    <scope>NUCLEOTIDE SEQUENCE</scope>
</reference>
<keyword evidence="3" id="KW-1185">Reference proteome</keyword>